<keyword evidence="8" id="KW-0255">Endonuclease</keyword>
<reference evidence="9" key="1">
    <citation type="journal article" date="2019" name="Int. J. Syst. Evol. Microbiol.">
        <title>The Global Catalogue of Microorganisms (GCM) 10K type strain sequencing project: providing services to taxonomists for standard genome sequencing and annotation.</title>
        <authorList>
            <consortium name="The Broad Institute Genomics Platform"/>
            <consortium name="The Broad Institute Genome Sequencing Center for Infectious Disease"/>
            <person name="Wu L."/>
            <person name="Ma J."/>
        </authorList>
    </citation>
    <scope>NUCLEOTIDE SEQUENCE [LARGE SCALE GENOMIC DNA]</scope>
    <source>
        <strain evidence="9">CCUG 62221</strain>
    </source>
</reference>
<feature type="region of interest" description="Disordered" evidence="5">
    <location>
        <begin position="123"/>
        <end position="149"/>
    </location>
</feature>
<dbReference type="NCBIfam" id="NF038128">
    <property type="entry name" value="choice_anch_J"/>
    <property type="match status" value="1"/>
</dbReference>
<dbReference type="InterPro" id="IPR028974">
    <property type="entry name" value="TSP_type-3_rpt"/>
</dbReference>
<dbReference type="Pfam" id="PF18962">
    <property type="entry name" value="Por_Secre_tail"/>
    <property type="match status" value="1"/>
</dbReference>
<keyword evidence="3 6" id="KW-0732">Signal</keyword>
<evidence type="ECO:0000256" key="2">
    <source>
        <dbReference type="ARBA" id="ARBA00022722"/>
    </source>
</evidence>
<evidence type="ECO:0000256" key="5">
    <source>
        <dbReference type="SAM" id="MobiDB-lite"/>
    </source>
</evidence>
<dbReference type="InterPro" id="IPR003367">
    <property type="entry name" value="Thrombospondin_3-like_rpt"/>
</dbReference>
<dbReference type="SUPFAM" id="SSF49265">
    <property type="entry name" value="Fibronectin type III"/>
    <property type="match status" value="1"/>
</dbReference>
<evidence type="ECO:0000256" key="3">
    <source>
        <dbReference type="ARBA" id="ARBA00022729"/>
    </source>
</evidence>
<evidence type="ECO:0000313" key="8">
    <source>
        <dbReference type="EMBL" id="MFD1294935.1"/>
    </source>
</evidence>
<evidence type="ECO:0000256" key="4">
    <source>
        <dbReference type="ARBA" id="ARBA00022801"/>
    </source>
</evidence>
<dbReference type="Proteomes" id="UP001597241">
    <property type="component" value="Unassembled WGS sequence"/>
</dbReference>
<dbReference type="PANTHER" id="PTHR33607">
    <property type="entry name" value="ENDONUCLEASE-1"/>
    <property type="match status" value="1"/>
</dbReference>
<organism evidence="8 9">
    <name type="scientific">Lutibacter holmesii</name>
    <dbReference type="NCBI Taxonomy" id="1137985"/>
    <lineage>
        <taxon>Bacteria</taxon>
        <taxon>Pseudomonadati</taxon>
        <taxon>Bacteroidota</taxon>
        <taxon>Flavobacteriia</taxon>
        <taxon>Flavobacteriales</taxon>
        <taxon>Flavobacteriaceae</taxon>
        <taxon>Lutibacter</taxon>
    </lineage>
</organism>
<sequence>MKKTLLSLLLILSTTIYAQTIPSYYNGLDLTKTENELFLELSGRVISTHTGIPYTGSPVDVWDACKEADEDPNNAANVVLIYGYDDNDGIVSTDRTRDKTVQDTGSGESGVWNREHVFAKSLANPSLGTDEPGPGTDVHNLRPADRDRNTDRLAKSFATGSGVASYTTSNGGWYPGDEWKGDVARIVMYMYLRYNGTGTQVSETQCLPSEVGIGSVNSLDANMIDLFLQWNVEDPVSDFESNRNEVLAGIQGNRNPFIDNPYLATLIWGGLAAEDTWWSNDSSDTEVPTAPLNVVATNITDESFDLSWDASTDNVEVYDYSIYFNGVYVLTSTTTTASFSDLESGTTFDVTIKARDLSSNISNESTLVQVKTLDGPRILFEEDFEDCANVKFTAYNEASDKDWTCSDTFGEDNSGSMGANGYLEDVASKDWLITNTPIDFDAETGEKISFYTDAAYGSTPLVLVYSTDYDGTGNPIDFTWVNVPNISIPIHTTGTFTEEIYTFSDVDISAINGTSVYFAFKYYSDGSPTRWTVDSFEIIADDLSPDVDGDGVLNEVDLCPNTPTGETVDANGCSNGQLDDDNDGVQNSDDKCADTPAGETVNVDGCSDSQIDTDGDGVMDNVDTCPDTPTGEPVDVNGCSNGQLDDDNDGVQNSDDKCADTPAGETVNLEGCSNSQIDTDGDGVMDNVDKCANTPTGETVDLDGCSASQLDDDEDGVMNDVDQCLNTTAGALVNELGCFIVANTNFEIETVSETCSGKNNGQIIISAVDTNLSYTTVINGNSYTFSDTKTIENLPAGTYDFCVSVDGENYEQCFTVTIEAGGSIAGKAIVKSNKAEVVISKGTAPFIVLINGVEMFETAALSFSVEVSHGDVVEVKTAIECEGKITKQVNLFETVLAYPNPTKGMTEISLPISENEVVIEVYNMHSQLISSKVYPVLYGKVQLNLEEKPTGVYIAKVLLATPVTIKVVKN</sequence>
<evidence type="ECO:0000313" key="9">
    <source>
        <dbReference type="Proteomes" id="UP001597241"/>
    </source>
</evidence>
<evidence type="ECO:0000256" key="6">
    <source>
        <dbReference type="SAM" id="SignalP"/>
    </source>
</evidence>
<dbReference type="Pfam" id="PF04231">
    <property type="entry name" value="Endonuclease_1"/>
    <property type="match status" value="1"/>
</dbReference>
<dbReference type="SMART" id="SM00060">
    <property type="entry name" value="FN3"/>
    <property type="match status" value="1"/>
</dbReference>
<comment type="caution">
    <text evidence="8">The sequence shown here is derived from an EMBL/GenBank/DDBJ whole genome shotgun (WGS) entry which is preliminary data.</text>
</comment>
<dbReference type="NCBIfam" id="TIGR04183">
    <property type="entry name" value="Por_Secre_tail"/>
    <property type="match status" value="1"/>
</dbReference>
<dbReference type="RefSeq" id="WP_386810360.1">
    <property type="nucleotide sequence ID" value="NZ_JBHTMV010000009.1"/>
</dbReference>
<dbReference type="InterPro" id="IPR044925">
    <property type="entry name" value="His-Me_finger_sf"/>
</dbReference>
<dbReference type="InterPro" id="IPR036116">
    <property type="entry name" value="FN3_sf"/>
</dbReference>
<dbReference type="CDD" id="cd00063">
    <property type="entry name" value="FN3"/>
    <property type="match status" value="1"/>
</dbReference>
<protein>
    <submittedName>
        <fullName evidence="8">Endonuclease</fullName>
    </submittedName>
</protein>
<evidence type="ECO:0000256" key="1">
    <source>
        <dbReference type="ARBA" id="ARBA00006429"/>
    </source>
</evidence>
<gene>
    <name evidence="8" type="ORF">ACFQ5N_13915</name>
</gene>
<keyword evidence="4" id="KW-0378">Hydrolase</keyword>
<dbReference type="Gene3D" id="4.10.1080.10">
    <property type="entry name" value="TSP type-3 repeat"/>
    <property type="match status" value="3"/>
</dbReference>
<proteinExistence type="inferred from homology"/>
<dbReference type="InterPro" id="IPR026444">
    <property type="entry name" value="Secre_tail"/>
</dbReference>
<accession>A0ABW3WRF2</accession>
<dbReference type="Pfam" id="PF02412">
    <property type="entry name" value="TSP_3"/>
    <property type="match status" value="3"/>
</dbReference>
<comment type="similarity">
    <text evidence="1">Belongs to the EndA/NucM nuclease family.</text>
</comment>
<keyword evidence="9" id="KW-1185">Reference proteome</keyword>
<dbReference type="InterPro" id="IPR003961">
    <property type="entry name" value="FN3_dom"/>
</dbReference>
<dbReference type="SUPFAM" id="SSF103647">
    <property type="entry name" value="TSP type-3 repeat"/>
    <property type="match status" value="3"/>
</dbReference>
<dbReference type="PANTHER" id="PTHR33607:SF2">
    <property type="entry name" value="ENDONUCLEASE-1"/>
    <property type="match status" value="1"/>
</dbReference>
<feature type="region of interest" description="Disordered" evidence="5">
    <location>
        <begin position="554"/>
        <end position="659"/>
    </location>
</feature>
<dbReference type="InterPro" id="IPR007346">
    <property type="entry name" value="Endonuclease-I"/>
</dbReference>
<dbReference type="Pfam" id="PF00041">
    <property type="entry name" value="fn3"/>
    <property type="match status" value="1"/>
</dbReference>
<keyword evidence="2" id="KW-0540">Nuclease</keyword>
<name>A0ABW3WRF2_9FLAO</name>
<dbReference type="InterPro" id="IPR013783">
    <property type="entry name" value="Ig-like_fold"/>
</dbReference>
<dbReference type="GO" id="GO:0004519">
    <property type="term" value="F:endonuclease activity"/>
    <property type="evidence" value="ECO:0007669"/>
    <property type="project" value="UniProtKB-KW"/>
</dbReference>
<feature type="compositionally biased region" description="Basic and acidic residues" evidence="5">
    <location>
        <begin position="139"/>
        <end position="149"/>
    </location>
</feature>
<dbReference type="SUPFAM" id="SSF54060">
    <property type="entry name" value="His-Me finger endonucleases"/>
    <property type="match status" value="1"/>
</dbReference>
<feature type="chain" id="PRO_5045654613" evidence="6">
    <location>
        <begin position="19"/>
        <end position="970"/>
    </location>
</feature>
<feature type="signal peptide" evidence="6">
    <location>
        <begin position="1"/>
        <end position="18"/>
    </location>
</feature>
<evidence type="ECO:0000259" key="7">
    <source>
        <dbReference type="PROSITE" id="PS50853"/>
    </source>
</evidence>
<feature type="domain" description="Fibronectin type-III" evidence="7">
    <location>
        <begin position="290"/>
        <end position="375"/>
    </location>
</feature>
<dbReference type="Gene3D" id="2.60.40.10">
    <property type="entry name" value="Immunoglobulins"/>
    <property type="match status" value="1"/>
</dbReference>
<dbReference type="EMBL" id="JBHTMV010000009">
    <property type="protein sequence ID" value="MFD1294935.1"/>
    <property type="molecule type" value="Genomic_DNA"/>
</dbReference>
<dbReference type="PROSITE" id="PS50853">
    <property type="entry name" value="FN3"/>
    <property type="match status" value="1"/>
</dbReference>